<reference evidence="1 2" key="1">
    <citation type="submission" date="2014-04" db="EMBL/GenBank/DDBJ databases">
        <authorList>
            <consortium name="DOE Joint Genome Institute"/>
            <person name="Kuo A."/>
            <person name="Kohler A."/>
            <person name="Nagy L.G."/>
            <person name="Floudas D."/>
            <person name="Copeland A."/>
            <person name="Barry K.W."/>
            <person name="Cichocki N."/>
            <person name="Veneault-Fourrey C."/>
            <person name="LaButti K."/>
            <person name="Lindquist E.A."/>
            <person name="Lipzen A."/>
            <person name="Lundell T."/>
            <person name="Morin E."/>
            <person name="Murat C."/>
            <person name="Sun H."/>
            <person name="Tunlid A."/>
            <person name="Henrissat B."/>
            <person name="Grigoriev I.V."/>
            <person name="Hibbett D.S."/>
            <person name="Martin F."/>
            <person name="Nordberg H.P."/>
            <person name="Cantor M.N."/>
            <person name="Hua S.X."/>
        </authorList>
    </citation>
    <scope>NUCLEOTIDE SEQUENCE [LARGE SCALE GENOMIC DNA]</scope>
    <source>
        <strain evidence="1 2">LaAM-08-1</strain>
    </source>
</reference>
<dbReference type="AlphaFoldDB" id="A0A0C9XR72"/>
<name>A0A0C9XR72_9AGAR</name>
<protein>
    <submittedName>
        <fullName evidence="1">Uncharacterized protein</fullName>
    </submittedName>
</protein>
<proteinExistence type="predicted"/>
<reference evidence="2" key="2">
    <citation type="submission" date="2015-01" db="EMBL/GenBank/DDBJ databases">
        <title>Evolutionary Origins and Diversification of the Mycorrhizal Mutualists.</title>
        <authorList>
            <consortium name="DOE Joint Genome Institute"/>
            <consortium name="Mycorrhizal Genomics Consortium"/>
            <person name="Kohler A."/>
            <person name="Kuo A."/>
            <person name="Nagy L.G."/>
            <person name="Floudas D."/>
            <person name="Copeland A."/>
            <person name="Barry K.W."/>
            <person name="Cichocki N."/>
            <person name="Veneault-Fourrey C."/>
            <person name="LaButti K."/>
            <person name="Lindquist E.A."/>
            <person name="Lipzen A."/>
            <person name="Lundell T."/>
            <person name="Morin E."/>
            <person name="Murat C."/>
            <person name="Riley R."/>
            <person name="Ohm R."/>
            <person name="Sun H."/>
            <person name="Tunlid A."/>
            <person name="Henrissat B."/>
            <person name="Grigoriev I.V."/>
            <person name="Hibbett D.S."/>
            <person name="Martin F."/>
        </authorList>
    </citation>
    <scope>NUCLEOTIDE SEQUENCE [LARGE SCALE GENOMIC DNA]</scope>
    <source>
        <strain evidence="2">LaAM-08-1</strain>
    </source>
</reference>
<sequence>MNWTKIPRRLGFAGGNVDESEEDLLLEGPLSSQRTNFRRLSTPRNVVSGHHRTSLTKPLLNLFRASILLAVSIHVFSSQNSTPVEPLRLRANRGICAKESQGQ</sequence>
<organism evidence="1 2">
    <name type="scientific">Laccaria amethystina LaAM-08-1</name>
    <dbReference type="NCBI Taxonomy" id="1095629"/>
    <lineage>
        <taxon>Eukaryota</taxon>
        <taxon>Fungi</taxon>
        <taxon>Dikarya</taxon>
        <taxon>Basidiomycota</taxon>
        <taxon>Agaricomycotina</taxon>
        <taxon>Agaricomycetes</taxon>
        <taxon>Agaricomycetidae</taxon>
        <taxon>Agaricales</taxon>
        <taxon>Agaricineae</taxon>
        <taxon>Hydnangiaceae</taxon>
        <taxon>Laccaria</taxon>
    </lineage>
</organism>
<gene>
    <name evidence="1" type="ORF">K443DRAFT_207622</name>
</gene>
<evidence type="ECO:0000313" key="2">
    <source>
        <dbReference type="Proteomes" id="UP000054477"/>
    </source>
</evidence>
<dbReference type="HOGENOM" id="CLU_2264176_0_0_1"/>
<evidence type="ECO:0000313" key="1">
    <source>
        <dbReference type="EMBL" id="KIJ98457.1"/>
    </source>
</evidence>
<dbReference type="Proteomes" id="UP000054477">
    <property type="component" value="Unassembled WGS sequence"/>
</dbReference>
<keyword evidence="2" id="KW-1185">Reference proteome</keyword>
<dbReference type="EMBL" id="KN838668">
    <property type="protein sequence ID" value="KIJ98457.1"/>
    <property type="molecule type" value="Genomic_DNA"/>
</dbReference>
<accession>A0A0C9XR72</accession>